<protein>
    <recommendedName>
        <fullName evidence="4">Bacteriocin</fullName>
    </recommendedName>
</protein>
<gene>
    <name evidence="2" type="ORF">A2I96_15015</name>
</gene>
<keyword evidence="1" id="KW-1133">Transmembrane helix</keyword>
<reference evidence="2 3" key="1">
    <citation type="submission" date="2016-03" db="EMBL/GenBank/DDBJ databases">
        <authorList>
            <person name="Zhang H."/>
            <person name="Liu R."/>
            <person name="Wang M."/>
            <person name="Wang H."/>
            <person name="Wang L."/>
            <person name="Song L."/>
        </authorList>
    </citation>
    <scope>NUCLEOTIDE SEQUENCE [LARGE SCALE GENOMIC DNA]</scope>
    <source>
        <strain evidence="2 3">DSM 16099</strain>
    </source>
</reference>
<keyword evidence="1" id="KW-0472">Membrane</keyword>
<dbReference type="RefSeq" id="WP_013463769.1">
    <property type="nucleotide sequence ID" value="NZ_JBKEFS010000058.1"/>
</dbReference>
<dbReference type="EMBL" id="LVCN01000028">
    <property type="protein sequence ID" value="KYL34594.1"/>
    <property type="molecule type" value="Genomic_DNA"/>
</dbReference>
<name>A0ABD4EQ51_9GAMM</name>
<feature type="transmembrane region" description="Helical" evidence="1">
    <location>
        <begin position="25"/>
        <end position="58"/>
    </location>
</feature>
<sequence length="68" mass="6666">MKELNELECKVVTGGALNADNTIGLGLGIVGVAGSIAGAAAGAFFFPVIAAAAGGWYIGSSLYSMATE</sequence>
<evidence type="ECO:0000313" key="3">
    <source>
        <dbReference type="Proteomes" id="UP000075763"/>
    </source>
</evidence>
<dbReference type="Proteomes" id="UP000075763">
    <property type="component" value="Unassembled WGS sequence"/>
</dbReference>
<comment type="caution">
    <text evidence="2">The sequence shown here is derived from an EMBL/GenBank/DDBJ whole genome shotgun (WGS) entry which is preliminary data.</text>
</comment>
<evidence type="ECO:0000313" key="2">
    <source>
        <dbReference type="EMBL" id="KYL34594.1"/>
    </source>
</evidence>
<proteinExistence type="predicted"/>
<accession>A0ABD4EQ51</accession>
<evidence type="ECO:0000256" key="1">
    <source>
        <dbReference type="SAM" id="Phobius"/>
    </source>
</evidence>
<keyword evidence="1" id="KW-0812">Transmembrane</keyword>
<evidence type="ECO:0008006" key="4">
    <source>
        <dbReference type="Google" id="ProtNLM"/>
    </source>
</evidence>
<organism evidence="2 3">
    <name type="scientific">Pseudoalteromonas tetraodonis</name>
    <dbReference type="NCBI Taxonomy" id="43659"/>
    <lineage>
        <taxon>Bacteria</taxon>
        <taxon>Pseudomonadati</taxon>
        <taxon>Pseudomonadota</taxon>
        <taxon>Gammaproteobacteria</taxon>
        <taxon>Alteromonadales</taxon>
        <taxon>Pseudoalteromonadaceae</taxon>
        <taxon>Pseudoalteromonas</taxon>
    </lineage>
</organism>
<dbReference type="AlphaFoldDB" id="A0ABD4EQ51"/>